<dbReference type="GO" id="GO:0000271">
    <property type="term" value="P:polysaccharide biosynthetic process"/>
    <property type="evidence" value="ECO:0007669"/>
    <property type="project" value="InterPro"/>
</dbReference>
<dbReference type="OrthoDB" id="9794206at2"/>
<name>A0A1M7TU82_9RHOB</name>
<organism evidence="1 2">
    <name type="scientific">Oceanicella actignis</name>
    <dbReference type="NCBI Taxonomy" id="1189325"/>
    <lineage>
        <taxon>Bacteria</taxon>
        <taxon>Pseudomonadati</taxon>
        <taxon>Pseudomonadota</taxon>
        <taxon>Alphaproteobacteria</taxon>
        <taxon>Rhodobacterales</taxon>
        <taxon>Paracoccaceae</taxon>
        <taxon>Oceanicella</taxon>
    </lineage>
</organism>
<dbReference type="GO" id="GO:0015774">
    <property type="term" value="P:polysaccharide transport"/>
    <property type="evidence" value="ECO:0007669"/>
    <property type="project" value="InterPro"/>
</dbReference>
<dbReference type="STRING" id="1189325.SAMN04488119_101442"/>
<reference evidence="1 2" key="1">
    <citation type="submission" date="2016-12" db="EMBL/GenBank/DDBJ databases">
        <authorList>
            <person name="Song W.-J."/>
            <person name="Kurnit D.M."/>
        </authorList>
    </citation>
    <scope>NUCLEOTIDE SEQUENCE [LARGE SCALE GENOMIC DNA]</scope>
    <source>
        <strain evidence="1 2">CGMCC 1.10808</strain>
    </source>
</reference>
<dbReference type="InterPro" id="IPR007833">
    <property type="entry name" value="Capsule_polysaccharide_synth"/>
</dbReference>
<dbReference type="Proteomes" id="UP000184066">
    <property type="component" value="Unassembled WGS sequence"/>
</dbReference>
<accession>A0A1M7TU82</accession>
<protein>
    <submittedName>
        <fullName evidence="1">Capsular polysaccharide export protein</fullName>
    </submittedName>
</protein>
<dbReference type="EMBL" id="FRDL01000010">
    <property type="protein sequence ID" value="SHN74238.1"/>
    <property type="molecule type" value="Genomic_DNA"/>
</dbReference>
<keyword evidence="2" id="KW-1185">Reference proteome</keyword>
<evidence type="ECO:0000313" key="1">
    <source>
        <dbReference type="EMBL" id="SHN74238.1"/>
    </source>
</evidence>
<evidence type="ECO:0000313" key="2">
    <source>
        <dbReference type="Proteomes" id="UP000184066"/>
    </source>
</evidence>
<proteinExistence type="predicted"/>
<dbReference type="AlphaFoldDB" id="A0A1M7TU82"/>
<gene>
    <name evidence="1" type="ORF">SAMN05216200_11022</name>
</gene>
<dbReference type="Pfam" id="PF05159">
    <property type="entry name" value="Capsule_synth"/>
    <property type="match status" value="1"/>
</dbReference>
<sequence>MAAGAAGMSGEARARTALLLQGPSSFFFSYLGDALEARGARVLRVHLCPGDMLFWRRGGGRVYRGGLARWPAWIEAFMAREGVSDLVLLGAHRPFHAPAIAAARRLGVLAHHVELGYFRPDWITVELDGAGPDSRFAREAERFMAQAAAATDSAAPPQPARRFASSFAAYAAMDMAWNLSNLALSWALTPGYRRHQLWHPLAEYGGFGLKLAAGPLRRRAAGRALAALARARGPMFLFPLQLRTDHQIRVNGPDPDLRATARRVVRSFAAHAPADAVLAVKEHPMDNGLTPWRRLLEREAAACGAAGRVRVFDGGDLDALIARSAGVVTVNSTVGLAALAAGRPVKALGRALFDRPGLTDQAPLDAFWRAPAAPDPALARDFLAALRWATQLRGAFDGEGALPGAEAAAERILHPRL</sequence>